<dbReference type="Gene3D" id="2.120.10.80">
    <property type="entry name" value="Kelch-type beta propeller"/>
    <property type="match status" value="1"/>
</dbReference>
<dbReference type="InterPro" id="IPR006652">
    <property type="entry name" value="Kelch_1"/>
</dbReference>
<dbReference type="FunFam" id="1.25.40.420:FF:000001">
    <property type="entry name" value="Kelch-like family member 12"/>
    <property type="match status" value="1"/>
</dbReference>
<dbReference type="Pfam" id="PF00651">
    <property type="entry name" value="BTB"/>
    <property type="match status" value="1"/>
</dbReference>
<dbReference type="Proteomes" id="UP000838412">
    <property type="component" value="Chromosome 3"/>
</dbReference>
<dbReference type="OrthoDB" id="7956040at2759"/>
<accession>A0A8J9ZN12</accession>
<reference evidence="5" key="1">
    <citation type="submission" date="2022-01" db="EMBL/GenBank/DDBJ databases">
        <authorList>
            <person name="Braso-Vives M."/>
        </authorList>
    </citation>
    <scope>NUCLEOTIDE SEQUENCE</scope>
</reference>
<dbReference type="PANTHER" id="PTHR24412">
    <property type="entry name" value="KELCH PROTEIN"/>
    <property type="match status" value="1"/>
</dbReference>
<evidence type="ECO:0000256" key="1">
    <source>
        <dbReference type="ARBA" id="ARBA00022441"/>
    </source>
</evidence>
<dbReference type="PIRSF" id="PIRSF037037">
    <property type="entry name" value="Kelch-like_protein_gigaxonin"/>
    <property type="match status" value="1"/>
</dbReference>
<keyword evidence="6" id="KW-1185">Reference proteome</keyword>
<dbReference type="InterPro" id="IPR011705">
    <property type="entry name" value="BACK"/>
</dbReference>
<dbReference type="SMART" id="SM00612">
    <property type="entry name" value="Kelch"/>
    <property type="match status" value="6"/>
</dbReference>
<dbReference type="SUPFAM" id="SSF54695">
    <property type="entry name" value="POZ domain"/>
    <property type="match status" value="1"/>
</dbReference>
<protein>
    <submittedName>
        <fullName evidence="5">KLHL23 protein</fullName>
    </submittedName>
</protein>
<evidence type="ECO:0000313" key="6">
    <source>
        <dbReference type="Proteomes" id="UP000838412"/>
    </source>
</evidence>
<dbReference type="InterPro" id="IPR015915">
    <property type="entry name" value="Kelch-typ_b-propeller"/>
</dbReference>
<feature type="domain" description="BTB" evidence="3">
    <location>
        <begin position="29"/>
        <end position="126"/>
    </location>
</feature>
<dbReference type="AlphaFoldDB" id="A0A8J9ZN12"/>
<dbReference type="Pfam" id="PF01344">
    <property type="entry name" value="Kelch_1"/>
    <property type="match status" value="4"/>
</dbReference>
<dbReference type="SMART" id="SM00225">
    <property type="entry name" value="BTB"/>
    <property type="match status" value="1"/>
</dbReference>
<proteinExistence type="predicted"/>
<dbReference type="InterPro" id="IPR017096">
    <property type="entry name" value="BTB-kelch_protein"/>
</dbReference>
<evidence type="ECO:0000259" key="3">
    <source>
        <dbReference type="SMART" id="SM00225"/>
    </source>
</evidence>
<dbReference type="SMART" id="SM00875">
    <property type="entry name" value="BACK"/>
    <property type="match status" value="1"/>
</dbReference>
<dbReference type="InterPro" id="IPR000210">
    <property type="entry name" value="BTB/POZ_dom"/>
</dbReference>
<gene>
    <name evidence="5" type="primary">KLHL23</name>
    <name evidence="5" type="ORF">BLAG_LOCUS15982</name>
</gene>
<feature type="domain" description="BACK" evidence="4">
    <location>
        <begin position="131"/>
        <end position="232"/>
    </location>
</feature>
<dbReference type="PANTHER" id="PTHR24412:SF272">
    <property type="entry name" value="KELCH-LIKE PROTEIN DIABLO"/>
    <property type="match status" value="1"/>
</dbReference>
<keyword evidence="2" id="KW-0677">Repeat</keyword>
<dbReference type="EMBL" id="OV696688">
    <property type="protein sequence ID" value="CAH1258400.1"/>
    <property type="molecule type" value="Genomic_DNA"/>
</dbReference>
<dbReference type="Gene3D" id="1.25.40.420">
    <property type="match status" value="1"/>
</dbReference>
<dbReference type="Gene3D" id="3.30.710.10">
    <property type="entry name" value="Potassium Channel Kv1.1, Chain A"/>
    <property type="match status" value="1"/>
</dbReference>
<keyword evidence="1" id="KW-0880">Kelch repeat</keyword>
<organism evidence="5 6">
    <name type="scientific">Branchiostoma lanceolatum</name>
    <name type="common">Common lancelet</name>
    <name type="synonym">Amphioxus lanceolatum</name>
    <dbReference type="NCBI Taxonomy" id="7740"/>
    <lineage>
        <taxon>Eukaryota</taxon>
        <taxon>Metazoa</taxon>
        <taxon>Chordata</taxon>
        <taxon>Cephalochordata</taxon>
        <taxon>Leptocardii</taxon>
        <taxon>Amphioxiformes</taxon>
        <taxon>Branchiostomatidae</taxon>
        <taxon>Branchiostoma</taxon>
    </lineage>
</organism>
<name>A0A8J9ZN12_BRALA</name>
<sequence length="580" mass="66232">MTEYDFRCPSHIHSLFQTLRDQQLSGEFTDVVLRVEHCTFPCHRAVLAACSPYFTTMFSGSLRESRQKEIRIHELEPRTMALLLDYIYTSEAKITIDNCQGLLSAAELFQFPDLKHACAAFLQRHIDMSNSLGIQHFALAHQCLALKEEAHKYTLDHFPDVAKSDEFLDISLDVLRTYICNPATNVKGKEQILEAVMRWVQWDDDKRKQHLTDLLKVTQLNKIAPDYLDRLPDEYYLIRESKESLEVITRAKEQQAAGGKLVEDYVTPNFPGYDRGSTDVMLIVGGLWGKHEQECRGVFMYETATDYWRQCKQLPKYDMKYYAVAAAGHRVFVTGGYDSYRKRPLSLVQVYDLMDDNWIGAPELNRARYRHCSVSLGDYVYVLGGFDGHIKTASVERLNVSRFTEWERFDSMLQEVEMASATAYGEKIYVFGGATPGEHSSTAKVQCYSLDRRDWEYVSPLPTSTWAVCSAAARGLIAVLGVTFTSTRLMQLYNPDADQWIDVPPLPYDRMYCSVAALDGKIYVTGGEDTNTQDTLSTMHVYDPSKNTWVEMYLPAAVNSHVSATVQNVNVQWLIHRPRS</sequence>
<dbReference type="InterPro" id="IPR011333">
    <property type="entry name" value="SKP1/BTB/POZ_sf"/>
</dbReference>
<evidence type="ECO:0000313" key="5">
    <source>
        <dbReference type="EMBL" id="CAH1258400.1"/>
    </source>
</evidence>
<dbReference type="SUPFAM" id="SSF117281">
    <property type="entry name" value="Kelch motif"/>
    <property type="match status" value="1"/>
</dbReference>
<evidence type="ECO:0000256" key="2">
    <source>
        <dbReference type="ARBA" id="ARBA00022737"/>
    </source>
</evidence>
<dbReference type="Pfam" id="PF07707">
    <property type="entry name" value="BACK"/>
    <property type="match status" value="1"/>
</dbReference>
<evidence type="ECO:0000259" key="4">
    <source>
        <dbReference type="SMART" id="SM00875"/>
    </source>
</evidence>